<gene>
    <name evidence="3" type="ORF">Sango_0800800</name>
</gene>
<dbReference type="Proteomes" id="UP001289374">
    <property type="component" value="Unassembled WGS sequence"/>
</dbReference>
<organism evidence="3 4">
    <name type="scientific">Sesamum angolense</name>
    <dbReference type="NCBI Taxonomy" id="2727404"/>
    <lineage>
        <taxon>Eukaryota</taxon>
        <taxon>Viridiplantae</taxon>
        <taxon>Streptophyta</taxon>
        <taxon>Embryophyta</taxon>
        <taxon>Tracheophyta</taxon>
        <taxon>Spermatophyta</taxon>
        <taxon>Magnoliopsida</taxon>
        <taxon>eudicotyledons</taxon>
        <taxon>Gunneridae</taxon>
        <taxon>Pentapetalae</taxon>
        <taxon>asterids</taxon>
        <taxon>lamiids</taxon>
        <taxon>Lamiales</taxon>
        <taxon>Pedaliaceae</taxon>
        <taxon>Sesamum</taxon>
    </lineage>
</organism>
<dbReference type="NCBIfam" id="TIGR01640">
    <property type="entry name" value="F_box_assoc_1"/>
    <property type="match status" value="1"/>
</dbReference>
<accession>A0AAE1X3X0</accession>
<dbReference type="InterPro" id="IPR001810">
    <property type="entry name" value="F-box_dom"/>
</dbReference>
<dbReference type="InterPro" id="IPR006527">
    <property type="entry name" value="F-box-assoc_dom_typ1"/>
</dbReference>
<evidence type="ECO:0000313" key="4">
    <source>
        <dbReference type="Proteomes" id="UP001289374"/>
    </source>
</evidence>
<dbReference type="PANTHER" id="PTHR31672">
    <property type="entry name" value="BNACNNG10540D PROTEIN"/>
    <property type="match status" value="1"/>
</dbReference>
<reference evidence="3" key="1">
    <citation type="submission" date="2020-06" db="EMBL/GenBank/DDBJ databases">
        <authorList>
            <person name="Li T."/>
            <person name="Hu X."/>
            <person name="Zhang T."/>
            <person name="Song X."/>
            <person name="Zhang H."/>
            <person name="Dai N."/>
            <person name="Sheng W."/>
            <person name="Hou X."/>
            <person name="Wei L."/>
        </authorList>
    </citation>
    <scope>NUCLEOTIDE SEQUENCE</scope>
    <source>
        <strain evidence="3">K16</strain>
        <tissue evidence="3">Leaf</tissue>
    </source>
</reference>
<dbReference type="InterPro" id="IPR017451">
    <property type="entry name" value="F-box-assoc_interact_dom"/>
</dbReference>
<dbReference type="InterPro" id="IPR036047">
    <property type="entry name" value="F-box-like_dom_sf"/>
</dbReference>
<dbReference type="AlphaFoldDB" id="A0AAE1X3X0"/>
<proteinExistence type="predicted"/>
<evidence type="ECO:0000256" key="1">
    <source>
        <dbReference type="SAM" id="MobiDB-lite"/>
    </source>
</evidence>
<dbReference type="Gene3D" id="1.20.1280.50">
    <property type="match status" value="1"/>
</dbReference>
<dbReference type="PROSITE" id="PS50181">
    <property type="entry name" value="FBOX"/>
    <property type="match status" value="1"/>
</dbReference>
<evidence type="ECO:0000313" key="3">
    <source>
        <dbReference type="EMBL" id="KAK4404322.1"/>
    </source>
</evidence>
<dbReference type="Pfam" id="PF00646">
    <property type="entry name" value="F-box"/>
    <property type="match status" value="1"/>
</dbReference>
<name>A0AAE1X3X0_9LAMI</name>
<feature type="domain" description="F-box" evidence="2">
    <location>
        <begin position="2"/>
        <end position="48"/>
    </location>
</feature>
<evidence type="ECO:0000259" key="2">
    <source>
        <dbReference type="PROSITE" id="PS50181"/>
    </source>
</evidence>
<dbReference type="EMBL" id="JACGWL010000004">
    <property type="protein sequence ID" value="KAK4404322.1"/>
    <property type="molecule type" value="Genomic_DNA"/>
</dbReference>
<reference evidence="3" key="2">
    <citation type="journal article" date="2024" name="Plant">
        <title>Genomic evolution and insights into agronomic trait innovations of Sesamum species.</title>
        <authorList>
            <person name="Miao H."/>
            <person name="Wang L."/>
            <person name="Qu L."/>
            <person name="Liu H."/>
            <person name="Sun Y."/>
            <person name="Le M."/>
            <person name="Wang Q."/>
            <person name="Wei S."/>
            <person name="Zheng Y."/>
            <person name="Lin W."/>
            <person name="Duan Y."/>
            <person name="Cao H."/>
            <person name="Xiong S."/>
            <person name="Wang X."/>
            <person name="Wei L."/>
            <person name="Li C."/>
            <person name="Ma Q."/>
            <person name="Ju M."/>
            <person name="Zhao R."/>
            <person name="Li G."/>
            <person name="Mu C."/>
            <person name="Tian Q."/>
            <person name="Mei H."/>
            <person name="Zhang T."/>
            <person name="Gao T."/>
            <person name="Zhang H."/>
        </authorList>
    </citation>
    <scope>NUCLEOTIDE SEQUENCE</scope>
    <source>
        <strain evidence="3">K16</strain>
    </source>
</reference>
<dbReference type="SUPFAM" id="SSF81383">
    <property type="entry name" value="F-box domain"/>
    <property type="match status" value="1"/>
</dbReference>
<dbReference type="PANTHER" id="PTHR31672:SF13">
    <property type="entry name" value="F-BOX PROTEIN CPR30-LIKE"/>
    <property type="match status" value="1"/>
</dbReference>
<feature type="compositionally biased region" description="Basic and acidic residues" evidence="1">
    <location>
        <begin position="611"/>
        <end position="622"/>
    </location>
</feature>
<feature type="compositionally biased region" description="Basic and acidic residues" evidence="1">
    <location>
        <begin position="632"/>
        <end position="644"/>
    </location>
</feature>
<feature type="region of interest" description="Disordered" evidence="1">
    <location>
        <begin position="611"/>
        <end position="689"/>
    </location>
</feature>
<dbReference type="InterPro" id="IPR050796">
    <property type="entry name" value="SCF_F-box_component"/>
</dbReference>
<sequence length="689" mass="76804">MNSEESPLPEDLIIEILSWLPPETLASFRSVSKWWCSTISDAKFVAKHQSHFGNSLKNSNSNRIVILTERHADPRAPLKLRLFLDSNPGTFPEHNMELDLKKRGAAESCRIMGSCDGLFCLASSSCDYVGIQLCNPCVRWATRLPVHCFTDKFNPVDLYYGIGFDASVNDYKVLKLRRPVTSRTHMPGAAAMFSVKAKSWKRLNVSVPPNIPLGRSVFLHGFVHWLTCLPSLYNNIKRIMLFDICNEVFGELQLPEIDRDRDTNACADTSISVVRGSLCVLVAESKTDISCDVWMMKEYGIVESWTKQFSIVLREGITKCVEQTVGGEILCCTRKGEHRNVSRHGELRYEPLPSQLVLYDPAMDEYRYVGPAPSCKHVISLVASLALVNGTESFVTSLCLLSWFYMTLQWMNTDMSKQLHLVNMSFCCEEEKRVCWVRDIDDEEESSTFVLRGGCPGSGQRRWEKGWSFHTIILQLDRVIQPDPTRPNGSEDGTSEAGYWSGSGRARLGNPSKLGPSGALLMHLPPPGYCTLSIAHLDASLCFPIARPADLLLTESVLELANLPPAPFRVSGSLEHLIMNARIANRNRAKKGTLPTPGALVIVGEDVERTPEVRADPNEKKVKESKKKSKRPGKEVTEGPSDPKKCKRGSKSSRSSKSSKRSKSMAAKSKAVADKNEEENFQLSGDLNK</sequence>
<protein>
    <submittedName>
        <fullName evidence="3">F-box protein</fullName>
    </submittedName>
</protein>
<dbReference type="Pfam" id="PF07734">
    <property type="entry name" value="FBA_1"/>
    <property type="match status" value="1"/>
</dbReference>
<dbReference type="SMART" id="SM00256">
    <property type="entry name" value="FBOX"/>
    <property type="match status" value="1"/>
</dbReference>
<keyword evidence="4" id="KW-1185">Reference proteome</keyword>
<dbReference type="CDD" id="cd22157">
    <property type="entry name" value="F-box_AtFBW1-like"/>
    <property type="match status" value="1"/>
</dbReference>
<comment type="caution">
    <text evidence="3">The sequence shown here is derived from an EMBL/GenBank/DDBJ whole genome shotgun (WGS) entry which is preliminary data.</text>
</comment>